<name>A0A0M4CI94_9CORY</name>
<dbReference type="OrthoDB" id="95460at2"/>
<dbReference type="EMBL" id="CP009220">
    <property type="protein sequence ID" value="ALC07040.1"/>
    <property type="molecule type" value="Genomic_DNA"/>
</dbReference>
<dbReference type="STRING" id="931089.CDES_13550"/>
<gene>
    <name evidence="1" type="ORF">CDES_13550</name>
</gene>
<dbReference type="SUPFAM" id="SSF55804">
    <property type="entry name" value="Phoshotransferase/anion transport protein"/>
    <property type="match status" value="1"/>
</dbReference>
<evidence type="ECO:0000313" key="2">
    <source>
        <dbReference type="Proteomes" id="UP000068067"/>
    </source>
</evidence>
<organism evidence="1 2">
    <name type="scientific">Corynebacterium deserti GIMN1.010</name>
    <dbReference type="NCBI Taxonomy" id="931089"/>
    <lineage>
        <taxon>Bacteria</taxon>
        <taxon>Bacillati</taxon>
        <taxon>Actinomycetota</taxon>
        <taxon>Actinomycetes</taxon>
        <taxon>Mycobacteriales</taxon>
        <taxon>Corynebacteriaceae</taxon>
        <taxon>Corynebacterium</taxon>
    </lineage>
</organism>
<dbReference type="KEGG" id="cdx:CDES_13550"/>
<dbReference type="RefSeq" id="WP_053545911.1">
    <property type="nucleotide sequence ID" value="NZ_CP009220.1"/>
</dbReference>
<dbReference type="PATRIC" id="fig|931089.4.peg.2740"/>
<keyword evidence="2" id="KW-1185">Reference proteome</keyword>
<proteinExistence type="predicted"/>
<protein>
    <submittedName>
        <fullName evidence="1">Uncharacterized protein</fullName>
    </submittedName>
</protein>
<evidence type="ECO:0000313" key="1">
    <source>
        <dbReference type="EMBL" id="ALC07040.1"/>
    </source>
</evidence>
<sequence>MSETASATFDEIKVLVVDKPKNLKALIDAALLTNPSSIGTVLADINRRGSIGSTEIAPDFFLPHVVTDAVPRIQLVLGTSDTTTWLVVLMPTNATPGNKKAVSVLMRRLAYDDDIAALRSFHTTEQFQHYLSKLATPERNQR</sequence>
<dbReference type="AlphaFoldDB" id="A0A0M4CI94"/>
<reference evidence="1 2" key="1">
    <citation type="submission" date="2014-08" db="EMBL/GenBank/DDBJ databases">
        <title>Complete genome sequence of Corynebacterium deserti GIMN1.010 (=DSM 45689), isolated from desert sand in western China.</title>
        <authorList>
            <person name="Ruckert C."/>
            <person name="Albersmeier A."/>
            <person name="Kalinowski J."/>
        </authorList>
    </citation>
    <scope>NUCLEOTIDE SEQUENCE [LARGE SCALE GENOMIC DNA]</scope>
    <source>
        <strain evidence="1 2">GIMN1.010</strain>
    </source>
</reference>
<dbReference type="InterPro" id="IPR016152">
    <property type="entry name" value="PTrfase/Anion_transptr"/>
</dbReference>
<accession>A0A0M4CI94</accession>
<dbReference type="Proteomes" id="UP000068067">
    <property type="component" value="Chromosome"/>
</dbReference>